<dbReference type="SUPFAM" id="SSF101152">
    <property type="entry name" value="Mob1/phocein"/>
    <property type="match status" value="2"/>
</dbReference>
<evidence type="ECO:0000313" key="2">
    <source>
        <dbReference type="EMBL" id="OEH76030.1"/>
    </source>
</evidence>
<evidence type="ECO:0000256" key="1">
    <source>
        <dbReference type="SAM" id="MobiDB-lite"/>
    </source>
</evidence>
<dbReference type="Proteomes" id="UP000095192">
    <property type="component" value="Unassembled WGS sequence"/>
</dbReference>
<name>A0A1D3CXW0_9EIME</name>
<feature type="compositionally biased region" description="Basic and acidic residues" evidence="1">
    <location>
        <begin position="48"/>
        <end position="58"/>
    </location>
</feature>
<comment type="caution">
    <text evidence="2">The sequence shown here is derived from an EMBL/GenBank/DDBJ whole genome shotgun (WGS) entry which is preliminary data.</text>
</comment>
<reference evidence="2 3" key="1">
    <citation type="journal article" date="2016" name="BMC Genomics">
        <title>Comparative genomics reveals Cyclospora cayetanensis possesses coccidia-like metabolism and invasion components but unique surface antigens.</title>
        <authorList>
            <person name="Liu S."/>
            <person name="Wang L."/>
            <person name="Zheng H."/>
            <person name="Xu Z."/>
            <person name="Roellig D.M."/>
            <person name="Li N."/>
            <person name="Frace M.A."/>
            <person name="Tang K."/>
            <person name="Arrowood M.J."/>
            <person name="Moss D.M."/>
            <person name="Zhang L."/>
            <person name="Feng Y."/>
            <person name="Xiao L."/>
        </authorList>
    </citation>
    <scope>NUCLEOTIDE SEQUENCE [LARGE SCALE GENOMIC DNA]</scope>
    <source>
        <strain evidence="2 3">CHN_HEN01</strain>
    </source>
</reference>
<protein>
    <submittedName>
        <fullName evidence="2">Mob1 phocein family domain-containing protein</fullName>
    </submittedName>
</protein>
<proteinExistence type="predicted"/>
<dbReference type="InterPro" id="IPR005301">
    <property type="entry name" value="MOB_kinase_act_fam"/>
</dbReference>
<keyword evidence="3" id="KW-1185">Reference proteome</keyword>
<feature type="compositionally biased region" description="Low complexity" evidence="1">
    <location>
        <begin position="27"/>
        <end position="36"/>
    </location>
</feature>
<feature type="compositionally biased region" description="Polar residues" evidence="1">
    <location>
        <begin position="37"/>
        <end position="47"/>
    </location>
</feature>
<feature type="region of interest" description="Disordered" evidence="1">
    <location>
        <begin position="1"/>
        <end position="58"/>
    </location>
</feature>
<dbReference type="Pfam" id="PF03637">
    <property type="entry name" value="Mob1_phocein"/>
    <property type="match status" value="2"/>
</dbReference>
<dbReference type="Gene3D" id="1.20.140.30">
    <property type="entry name" value="MOB kinase activator"/>
    <property type="match status" value="1"/>
</dbReference>
<sequence>MDERFVKDSHRRDIQPLLGDEGPSPPSSSGAALGASTRGNKMHISSRSTERYPEDKPLSHPQKWALTLLAARASLGTALLPLAVRLPSSMVDVNEWLACQVYDIFNESTVVWGFVRDVCSCRRLTAGENPSQKAGDPQCVRLFLFSGWGVVCVQWSHHARENLQSASGLILACVRRLCICLSFSLVAATEPSAPARDHIRATLKKCRSILKDPRIFACQPGQDFPRNFPSFVSHILVQLLQMYCHIYRQHFDWLLETDTVAHVNCCFKHALFFGAEFRLVKLEDVAPIRASSTHSTQGLRGVLLRLYGSSNLGFVERRLEMPSREKGCRELSIRQASLFRPSLQHASLGNWEMGALIPSSHRRRGCRGNLEMMRAVPERYVMHAEERFSKRQ</sequence>
<gene>
    <name evidence="2" type="ORF">cyc_01368</name>
</gene>
<dbReference type="EMBL" id="JROU02001542">
    <property type="protein sequence ID" value="OEH76030.1"/>
    <property type="molecule type" value="Genomic_DNA"/>
</dbReference>
<feature type="compositionally biased region" description="Basic and acidic residues" evidence="1">
    <location>
        <begin position="1"/>
        <end position="14"/>
    </location>
</feature>
<dbReference type="AlphaFoldDB" id="A0A1D3CXW0"/>
<accession>A0A1D3CXW0</accession>
<dbReference type="SMART" id="SM01388">
    <property type="entry name" value="Mob1_phocein"/>
    <property type="match status" value="1"/>
</dbReference>
<dbReference type="PANTHER" id="PTHR22599">
    <property type="entry name" value="MPS ONE BINDER KINASE ACTIVATOR-LIKE MOB"/>
    <property type="match status" value="1"/>
</dbReference>
<organism evidence="2 3">
    <name type="scientific">Cyclospora cayetanensis</name>
    <dbReference type="NCBI Taxonomy" id="88456"/>
    <lineage>
        <taxon>Eukaryota</taxon>
        <taxon>Sar</taxon>
        <taxon>Alveolata</taxon>
        <taxon>Apicomplexa</taxon>
        <taxon>Conoidasida</taxon>
        <taxon>Coccidia</taxon>
        <taxon>Eucoccidiorida</taxon>
        <taxon>Eimeriorina</taxon>
        <taxon>Eimeriidae</taxon>
        <taxon>Cyclospora</taxon>
    </lineage>
</organism>
<dbReference type="InterPro" id="IPR036703">
    <property type="entry name" value="MOB_kinase_act_sf"/>
</dbReference>
<evidence type="ECO:0000313" key="3">
    <source>
        <dbReference type="Proteomes" id="UP000095192"/>
    </source>
</evidence>
<dbReference type="InParanoid" id="A0A1D3CXW0"/>
<dbReference type="VEuPathDB" id="ToxoDB:cyc_01368"/>